<comment type="caution">
    <text evidence="4">The sequence shown here is derived from an EMBL/GenBank/DDBJ whole genome shotgun (WGS) entry which is preliminary data.</text>
</comment>
<organism evidence="4 5">
    <name type="scientific">Nocardiopsis endophytica</name>
    <dbReference type="NCBI Taxonomy" id="3018445"/>
    <lineage>
        <taxon>Bacteria</taxon>
        <taxon>Bacillati</taxon>
        <taxon>Actinomycetota</taxon>
        <taxon>Actinomycetes</taxon>
        <taxon>Streptosporangiales</taxon>
        <taxon>Nocardiopsidaceae</taxon>
        <taxon>Nocardiopsis</taxon>
    </lineage>
</organism>
<dbReference type="InterPro" id="IPR029062">
    <property type="entry name" value="Class_I_gatase-like"/>
</dbReference>
<protein>
    <submittedName>
        <fullName evidence="4">GlxA family transcriptional regulator</fullName>
    </submittedName>
</protein>
<dbReference type="PANTHER" id="PTHR43130:SF3">
    <property type="entry name" value="HTH-TYPE TRANSCRIPTIONAL REGULATOR RV1931C"/>
    <property type="match status" value="1"/>
</dbReference>
<dbReference type="EMBL" id="JAQFWQ010000007">
    <property type="protein sequence ID" value="MDA2809784.1"/>
    <property type="molecule type" value="Genomic_DNA"/>
</dbReference>
<dbReference type="InterPro" id="IPR009057">
    <property type="entry name" value="Homeodomain-like_sf"/>
</dbReference>
<dbReference type="PROSITE" id="PS01124">
    <property type="entry name" value="HTH_ARAC_FAMILY_2"/>
    <property type="match status" value="1"/>
</dbReference>
<gene>
    <name evidence="4" type="ORF">O4J56_03955</name>
</gene>
<evidence type="ECO:0000256" key="2">
    <source>
        <dbReference type="ARBA" id="ARBA00023163"/>
    </source>
</evidence>
<proteinExistence type="predicted"/>
<name>A0ABT4TYM3_9ACTN</name>
<dbReference type="Pfam" id="PF12833">
    <property type="entry name" value="HTH_18"/>
    <property type="match status" value="1"/>
</dbReference>
<dbReference type="InterPro" id="IPR002818">
    <property type="entry name" value="DJ-1/PfpI"/>
</dbReference>
<dbReference type="SUPFAM" id="SSF46689">
    <property type="entry name" value="Homeodomain-like"/>
    <property type="match status" value="2"/>
</dbReference>
<accession>A0ABT4TYM3</accession>
<dbReference type="RefSeq" id="WP_270683689.1">
    <property type="nucleotide sequence ID" value="NZ_JAQFWQ010000007.1"/>
</dbReference>
<keyword evidence="2" id="KW-0804">Transcription</keyword>
<dbReference type="Pfam" id="PF01965">
    <property type="entry name" value="DJ-1_PfpI"/>
    <property type="match status" value="1"/>
</dbReference>
<dbReference type="CDD" id="cd03137">
    <property type="entry name" value="GATase1_AraC_1"/>
    <property type="match status" value="1"/>
</dbReference>
<dbReference type="SMART" id="SM00342">
    <property type="entry name" value="HTH_ARAC"/>
    <property type="match status" value="1"/>
</dbReference>
<sequence>MSERTVVVALFEGVLSLDVAGPMEVFAVADAYSRAEAGGPAYRVVQASADGAAVRCSSGLGMAPQASLDGVGPIDTLVVPGGLGTLEPDGRLVEWLAANASSARRVVSVCSGAFLLAQAGLLDGRRATTHWNLCESLARGFPRVRVEPDPIFVRDGQVSTSAGVTAGIDLALALVEEDLGQDAALWVARVLVVYLRRPGGQAQFSTHLASRGADRPSLRELQHWIEGHPDGDLSVEALAARSGFSPRHFARVFSREVGMTPGRYVESVRLDAARRRLEETDEGVDAVARACGFGSAEVMRRAFARRLGCSPGRYRMRFRTAA</sequence>
<feature type="domain" description="HTH araC/xylS-type" evidence="3">
    <location>
        <begin position="219"/>
        <end position="317"/>
    </location>
</feature>
<dbReference type="PANTHER" id="PTHR43130">
    <property type="entry name" value="ARAC-FAMILY TRANSCRIPTIONAL REGULATOR"/>
    <property type="match status" value="1"/>
</dbReference>
<reference evidence="4 5" key="1">
    <citation type="submission" date="2023-01" db="EMBL/GenBank/DDBJ databases">
        <title>Draft genome sequence of Nocardiopsis sp. RSe5-2 isolated from halophytes.</title>
        <authorList>
            <person name="Duangmal K."/>
            <person name="Chantavorakit T."/>
        </authorList>
    </citation>
    <scope>NUCLEOTIDE SEQUENCE [LARGE SCALE GENOMIC DNA]</scope>
    <source>
        <strain evidence="4 5">RSe5-2</strain>
    </source>
</reference>
<evidence type="ECO:0000256" key="1">
    <source>
        <dbReference type="ARBA" id="ARBA00023015"/>
    </source>
</evidence>
<dbReference type="Proteomes" id="UP001527866">
    <property type="component" value="Unassembled WGS sequence"/>
</dbReference>
<dbReference type="InterPro" id="IPR018060">
    <property type="entry name" value="HTH_AraC"/>
</dbReference>
<keyword evidence="1" id="KW-0805">Transcription regulation</keyword>
<dbReference type="SUPFAM" id="SSF52317">
    <property type="entry name" value="Class I glutamine amidotransferase-like"/>
    <property type="match status" value="1"/>
</dbReference>
<evidence type="ECO:0000313" key="4">
    <source>
        <dbReference type="EMBL" id="MDA2809784.1"/>
    </source>
</evidence>
<dbReference type="Gene3D" id="1.10.10.60">
    <property type="entry name" value="Homeodomain-like"/>
    <property type="match status" value="2"/>
</dbReference>
<dbReference type="Gene3D" id="3.40.50.880">
    <property type="match status" value="1"/>
</dbReference>
<dbReference type="InterPro" id="IPR052158">
    <property type="entry name" value="INH-QAR"/>
</dbReference>
<keyword evidence="5" id="KW-1185">Reference proteome</keyword>
<evidence type="ECO:0000313" key="5">
    <source>
        <dbReference type="Proteomes" id="UP001527866"/>
    </source>
</evidence>
<evidence type="ECO:0000259" key="3">
    <source>
        <dbReference type="PROSITE" id="PS01124"/>
    </source>
</evidence>